<evidence type="ECO:0000256" key="3">
    <source>
        <dbReference type="ARBA" id="ARBA00022475"/>
    </source>
</evidence>
<proteinExistence type="inferred from homology"/>
<dbReference type="EMBL" id="JANCYW010000004">
    <property type="protein sequence ID" value="KAK4535260.1"/>
    <property type="molecule type" value="Genomic_DNA"/>
</dbReference>
<feature type="transmembrane region" description="Helical" evidence="10">
    <location>
        <begin position="322"/>
        <end position="338"/>
    </location>
</feature>
<comment type="caution">
    <text evidence="11">The sequence shown here is derived from an EMBL/GenBank/DDBJ whole genome shotgun (WGS) entry which is preliminary data.</text>
</comment>
<sequence>MSGRGESGGFIINGREDSVLDLDDLPTRREQNGTEEDLEGWADAEPQTPRESLAERSSLQRNVTIAEEVLNPYTQGFFGTSISVKLNEVFHMAVFGIIGVLVRIGLGLLFGPQHGNVTSDDSALFVYLPVNAVGSFFMGVAVGTDDAIQPYLPYVHLGFTTGLCGSLTTYASWNQQLLEMFARGNDGTNQWLRALFALILGLEVPLFSYTLGLHTEKSIRHFVIRYVRAPRDPDLADRYEQYRAARRSLSMLEEAAATAAALRGGHDRWGLRKPDKPPGGDDDIVFHRRRCIATVASGALAVAMVALAAIGVALDPDQTRKGYWLACVMAPFGVMIRWQLGLYLNRRHRWLPLGTFAANVLGSVGDAAVYGARLRRNSYWTEVVYQGVVNGIDGSMSTISTFVAELQREWRLRYAYAYATISVTTTLMLGFLIYGVQKWTL</sequence>
<name>A0AAV9IT34_CYACA</name>
<dbReference type="Proteomes" id="UP001301350">
    <property type="component" value="Unassembled WGS sequence"/>
</dbReference>
<comment type="similarity">
    <text evidence="7">Belongs to the fluoride channel Fluc/FEX (TC 1.A.43) family.</text>
</comment>
<keyword evidence="6 10" id="KW-0472">Membrane</keyword>
<dbReference type="GO" id="GO:1903425">
    <property type="term" value="F:fluoride transmembrane transporter activity"/>
    <property type="evidence" value="ECO:0007669"/>
    <property type="project" value="TreeGrafter"/>
</dbReference>
<protein>
    <submittedName>
        <fullName evidence="11">Uncharacterized protein</fullName>
    </submittedName>
</protein>
<evidence type="ECO:0000313" key="11">
    <source>
        <dbReference type="EMBL" id="KAK4535260.1"/>
    </source>
</evidence>
<evidence type="ECO:0000256" key="8">
    <source>
        <dbReference type="ARBA" id="ARBA00035585"/>
    </source>
</evidence>
<dbReference type="Pfam" id="PF02537">
    <property type="entry name" value="CRCB"/>
    <property type="match status" value="2"/>
</dbReference>
<reference evidence="11 12" key="1">
    <citation type="submission" date="2022-07" db="EMBL/GenBank/DDBJ databases">
        <title>Genome-wide signatures of adaptation to extreme environments.</title>
        <authorList>
            <person name="Cho C.H."/>
            <person name="Yoon H.S."/>
        </authorList>
    </citation>
    <scope>NUCLEOTIDE SEQUENCE [LARGE SCALE GENOMIC DNA]</scope>
    <source>
        <strain evidence="11 12">DBV 063 E5</strain>
    </source>
</reference>
<feature type="compositionally biased region" description="Acidic residues" evidence="9">
    <location>
        <begin position="33"/>
        <end position="42"/>
    </location>
</feature>
<dbReference type="PANTHER" id="PTHR28259:SF1">
    <property type="entry name" value="FLUORIDE EXPORT PROTEIN 1-RELATED"/>
    <property type="match status" value="1"/>
</dbReference>
<feature type="transmembrane region" description="Helical" evidence="10">
    <location>
        <begin position="122"/>
        <end position="144"/>
    </location>
</feature>
<evidence type="ECO:0000256" key="5">
    <source>
        <dbReference type="ARBA" id="ARBA00022989"/>
    </source>
</evidence>
<evidence type="ECO:0000256" key="7">
    <source>
        <dbReference type="ARBA" id="ARBA00035120"/>
    </source>
</evidence>
<feature type="transmembrane region" description="Helical" evidence="10">
    <location>
        <begin position="191"/>
        <end position="211"/>
    </location>
</feature>
<feature type="region of interest" description="Disordered" evidence="9">
    <location>
        <begin position="1"/>
        <end position="57"/>
    </location>
</feature>
<keyword evidence="5 10" id="KW-1133">Transmembrane helix</keyword>
<dbReference type="InterPro" id="IPR003691">
    <property type="entry name" value="FluC"/>
</dbReference>
<feature type="transmembrane region" description="Helical" evidence="10">
    <location>
        <begin position="416"/>
        <end position="436"/>
    </location>
</feature>
<evidence type="ECO:0000256" key="2">
    <source>
        <dbReference type="ARBA" id="ARBA00004651"/>
    </source>
</evidence>
<feature type="transmembrane region" description="Helical" evidence="10">
    <location>
        <begin position="89"/>
        <end position="110"/>
    </location>
</feature>
<organism evidence="11 12">
    <name type="scientific">Cyanidium caldarium</name>
    <name type="common">Red alga</name>
    <dbReference type="NCBI Taxonomy" id="2771"/>
    <lineage>
        <taxon>Eukaryota</taxon>
        <taxon>Rhodophyta</taxon>
        <taxon>Bangiophyceae</taxon>
        <taxon>Cyanidiales</taxon>
        <taxon>Cyanidiaceae</taxon>
        <taxon>Cyanidium</taxon>
    </lineage>
</organism>
<dbReference type="PANTHER" id="PTHR28259">
    <property type="entry name" value="FLUORIDE EXPORT PROTEIN 1-RELATED"/>
    <property type="match status" value="1"/>
</dbReference>
<feature type="transmembrane region" description="Helical" evidence="10">
    <location>
        <begin position="291"/>
        <end position="310"/>
    </location>
</feature>
<evidence type="ECO:0000256" key="4">
    <source>
        <dbReference type="ARBA" id="ARBA00022692"/>
    </source>
</evidence>
<comment type="function">
    <text evidence="1">Fluoride channel required for the rapid expulsion of cytoplasmic fluoride.</text>
</comment>
<evidence type="ECO:0000256" key="1">
    <source>
        <dbReference type="ARBA" id="ARBA00002598"/>
    </source>
</evidence>
<evidence type="ECO:0000256" key="10">
    <source>
        <dbReference type="SAM" id="Phobius"/>
    </source>
</evidence>
<evidence type="ECO:0000256" key="6">
    <source>
        <dbReference type="ARBA" id="ARBA00023136"/>
    </source>
</evidence>
<keyword evidence="4 10" id="KW-0812">Transmembrane</keyword>
<accession>A0AAV9IT34</accession>
<feature type="transmembrane region" description="Helical" evidence="10">
    <location>
        <begin position="151"/>
        <end position="171"/>
    </location>
</feature>
<comment type="subcellular location">
    <subcellularLocation>
        <location evidence="2">Cell membrane</location>
        <topology evidence="2">Multi-pass membrane protein</topology>
    </subcellularLocation>
</comment>
<evidence type="ECO:0000313" key="12">
    <source>
        <dbReference type="Proteomes" id="UP001301350"/>
    </source>
</evidence>
<keyword evidence="3" id="KW-1003">Cell membrane</keyword>
<feature type="transmembrane region" description="Helical" evidence="10">
    <location>
        <begin position="350"/>
        <end position="371"/>
    </location>
</feature>
<gene>
    <name evidence="11" type="ORF">CDCA_CDCA04G1285</name>
</gene>
<dbReference type="GO" id="GO:0005886">
    <property type="term" value="C:plasma membrane"/>
    <property type="evidence" value="ECO:0007669"/>
    <property type="project" value="UniProtKB-SubCell"/>
</dbReference>
<comment type="catalytic activity">
    <reaction evidence="8">
        <text>fluoride(in) = fluoride(out)</text>
        <dbReference type="Rhea" id="RHEA:76159"/>
        <dbReference type="ChEBI" id="CHEBI:17051"/>
    </reaction>
    <physiologicalReaction direction="left-to-right" evidence="8">
        <dbReference type="Rhea" id="RHEA:76160"/>
    </physiologicalReaction>
</comment>
<dbReference type="AlphaFoldDB" id="A0AAV9IT34"/>
<keyword evidence="12" id="KW-1185">Reference proteome</keyword>
<evidence type="ECO:0000256" key="9">
    <source>
        <dbReference type="SAM" id="MobiDB-lite"/>
    </source>
</evidence>